<dbReference type="EMBL" id="LQQU01000009">
    <property type="protein sequence ID" value="KZE34220.1"/>
    <property type="molecule type" value="Genomic_DNA"/>
</dbReference>
<comment type="caution">
    <text evidence="1">The sequence shown here is derived from an EMBL/GenBank/DDBJ whole genome shotgun (WGS) entry which is preliminary data.</text>
</comment>
<sequence>MNRPALFFSLLALPWIVTAHEGEDHSSDAKPAAAVSSAGPRAEAQTELFELVATPSDGQLVIYLDRFASNEPVDGAVVEVESGSWKAVARAAGDGTYHAKTPKLTKPGTYPLLFTVQAGGEADLMETTLVVAEAAQADATQPGRGPDPMWWWVAGGLAGLSLLLKRRKPPKTAKG</sequence>
<evidence type="ECO:0000313" key="2">
    <source>
        <dbReference type="Proteomes" id="UP000076625"/>
    </source>
</evidence>
<proteinExistence type="predicted"/>
<accession>A0A161SJG7</accession>
<keyword evidence="2" id="KW-1185">Reference proteome</keyword>
<dbReference type="OrthoDB" id="5600128at2"/>
<dbReference type="AlphaFoldDB" id="A0A161SJG7"/>
<name>A0A161SJG7_9NEIS</name>
<dbReference type="RefSeq" id="WP_066610425.1">
    <property type="nucleotide sequence ID" value="NZ_LQQU01000009.1"/>
</dbReference>
<dbReference type="STRING" id="1452487.AVW16_07040"/>
<evidence type="ECO:0000313" key="1">
    <source>
        <dbReference type="EMBL" id="KZE34220.1"/>
    </source>
</evidence>
<organism evidence="1 2">
    <name type="scientific">Crenobacter luteus</name>
    <dbReference type="NCBI Taxonomy" id="1452487"/>
    <lineage>
        <taxon>Bacteria</taxon>
        <taxon>Pseudomonadati</taxon>
        <taxon>Pseudomonadota</taxon>
        <taxon>Betaproteobacteria</taxon>
        <taxon>Neisseriales</taxon>
        <taxon>Neisseriaceae</taxon>
        <taxon>Crenobacter</taxon>
    </lineage>
</organism>
<dbReference type="Proteomes" id="UP000076625">
    <property type="component" value="Unassembled WGS sequence"/>
</dbReference>
<protein>
    <submittedName>
        <fullName evidence="1">Uncharacterized protein</fullName>
    </submittedName>
</protein>
<reference evidence="2" key="1">
    <citation type="submission" date="2016-01" db="EMBL/GenBank/DDBJ databases">
        <title>Draft genome of Chromobacterium sp. F49.</title>
        <authorList>
            <person name="Hong K.W."/>
        </authorList>
    </citation>
    <scope>NUCLEOTIDE SEQUENCE [LARGE SCALE GENOMIC DNA]</scope>
    <source>
        <strain evidence="2">CN10</strain>
    </source>
</reference>
<gene>
    <name evidence="1" type="ORF">AVW16_07040</name>
</gene>